<name>A0A653ENI3_MYCKA</name>
<reference evidence="1" key="1">
    <citation type="submission" date="2019-05" db="EMBL/GenBank/DDBJ databases">
        <authorList>
            <person name="Naeem R."/>
            <person name="Antony C."/>
            <person name="Guan Q."/>
        </authorList>
    </citation>
    <scope>NUCLEOTIDE SEQUENCE</scope>
    <source>
        <strain evidence="1">3</strain>
    </source>
</reference>
<protein>
    <submittedName>
        <fullName evidence="1">Uncharacterized protein</fullName>
    </submittedName>
</protein>
<sequence>MTMGSLAVSPLFAPVPSELSILLLLPELVLSPWAIPEFPAVQVSSLNPWLAVRVMASLPTVTVGPLVVAVLASRTPVTPPVIANAPKARPAARVPRRDLVRRTWPGAESDPLAWALFCGWGARSLEYSNTLKEGFLSVIRSGWQHH</sequence>
<accession>A0A653ENI3</accession>
<gene>
    <name evidence="1" type="ORF">BIN_B_01656</name>
</gene>
<dbReference type="EMBL" id="LR589270">
    <property type="protein sequence ID" value="VTO98907.1"/>
    <property type="molecule type" value="Genomic_DNA"/>
</dbReference>
<dbReference type="AlphaFoldDB" id="A0A653ENI3"/>
<organism evidence="1">
    <name type="scientific">Mycobacterium kansasii</name>
    <dbReference type="NCBI Taxonomy" id="1768"/>
    <lineage>
        <taxon>Bacteria</taxon>
        <taxon>Bacillati</taxon>
        <taxon>Actinomycetota</taxon>
        <taxon>Actinomycetes</taxon>
        <taxon>Mycobacteriales</taxon>
        <taxon>Mycobacteriaceae</taxon>
        <taxon>Mycobacterium</taxon>
    </lineage>
</organism>
<evidence type="ECO:0000313" key="1">
    <source>
        <dbReference type="EMBL" id="VTO98907.1"/>
    </source>
</evidence>
<proteinExistence type="predicted"/>